<protein>
    <submittedName>
        <fullName evidence="1">Pimeloyl-ACP methyl ester carboxylesterase</fullName>
    </submittedName>
</protein>
<evidence type="ECO:0000313" key="2">
    <source>
        <dbReference type="Proteomes" id="UP000661607"/>
    </source>
</evidence>
<sequence>MTVTTQGRRAASRLGGRHVEIPDSRMLIPLDNPAALSAQLRRFITSTGTGRI</sequence>
<gene>
    <name evidence="1" type="ORF">H4W81_003779</name>
</gene>
<name>A0ABR9KGP6_9ACTN</name>
<evidence type="ECO:0000313" key="1">
    <source>
        <dbReference type="EMBL" id="MBE1561000.1"/>
    </source>
</evidence>
<organism evidence="1 2">
    <name type="scientific">Nonomuraea africana</name>
    <dbReference type="NCBI Taxonomy" id="46171"/>
    <lineage>
        <taxon>Bacteria</taxon>
        <taxon>Bacillati</taxon>
        <taxon>Actinomycetota</taxon>
        <taxon>Actinomycetes</taxon>
        <taxon>Streptosporangiales</taxon>
        <taxon>Streptosporangiaceae</taxon>
        <taxon>Nonomuraea</taxon>
    </lineage>
</organism>
<accession>A0ABR9KGP6</accession>
<dbReference type="Proteomes" id="UP000661607">
    <property type="component" value="Unassembled WGS sequence"/>
</dbReference>
<comment type="caution">
    <text evidence="1">The sequence shown here is derived from an EMBL/GenBank/DDBJ whole genome shotgun (WGS) entry which is preliminary data.</text>
</comment>
<keyword evidence="2" id="KW-1185">Reference proteome</keyword>
<dbReference type="EMBL" id="JADBEF010000001">
    <property type="protein sequence ID" value="MBE1561000.1"/>
    <property type="molecule type" value="Genomic_DNA"/>
</dbReference>
<dbReference type="RefSeq" id="WP_192775994.1">
    <property type="nucleotide sequence ID" value="NZ_BAAASY010000014.1"/>
</dbReference>
<proteinExistence type="predicted"/>
<reference evidence="1 2" key="1">
    <citation type="submission" date="2020-10" db="EMBL/GenBank/DDBJ databases">
        <title>Sequencing the genomes of 1000 actinobacteria strains.</title>
        <authorList>
            <person name="Klenk H.-P."/>
        </authorList>
    </citation>
    <scope>NUCLEOTIDE SEQUENCE [LARGE SCALE GENOMIC DNA]</scope>
    <source>
        <strain evidence="1 2">DSM 43748</strain>
    </source>
</reference>